<gene>
    <name evidence="2" type="ORF">GCM10007968_10380</name>
</gene>
<feature type="transmembrane region" description="Helical" evidence="1">
    <location>
        <begin position="42"/>
        <end position="63"/>
    </location>
</feature>
<evidence type="ECO:0000256" key="1">
    <source>
        <dbReference type="SAM" id="Phobius"/>
    </source>
</evidence>
<proteinExistence type="predicted"/>
<reference evidence="2" key="1">
    <citation type="journal article" date="2014" name="Int. J. Syst. Evol. Microbiol.">
        <title>Complete genome sequence of Corynebacterium casei LMG S-19264T (=DSM 44701T), isolated from a smear-ripened cheese.</title>
        <authorList>
            <consortium name="US DOE Joint Genome Institute (JGI-PGF)"/>
            <person name="Walter F."/>
            <person name="Albersmeier A."/>
            <person name="Kalinowski J."/>
            <person name="Ruckert C."/>
        </authorList>
    </citation>
    <scope>NUCLEOTIDE SEQUENCE</scope>
    <source>
        <strain evidence="2">JCM 15325</strain>
    </source>
</reference>
<keyword evidence="1" id="KW-0812">Transmembrane</keyword>
<name>A0A917S027_9BACL</name>
<keyword evidence="1" id="KW-0472">Membrane</keyword>
<evidence type="ECO:0000313" key="2">
    <source>
        <dbReference type="EMBL" id="GGL48090.1"/>
    </source>
</evidence>
<evidence type="ECO:0000313" key="3">
    <source>
        <dbReference type="Proteomes" id="UP000654670"/>
    </source>
</evidence>
<sequence length="67" mass="7987">MEKMTTTPIHEKQREWSGRLKQFAGRMEWLPAERSFETIASIMYWIMILFGVPYFLFVLGSFIHMNG</sequence>
<keyword evidence="3" id="KW-1185">Reference proteome</keyword>
<reference evidence="2" key="2">
    <citation type="submission" date="2020-09" db="EMBL/GenBank/DDBJ databases">
        <authorList>
            <person name="Sun Q."/>
            <person name="Ohkuma M."/>
        </authorList>
    </citation>
    <scope>NUCLEOTIDE SEQUENCE</scope>
    <source>
        <strain evidence="2">JCM 15325</strain>
    </source>
</reference>
<keyword evidence="1" id="KW-1133">Transmembrane helix</keyword>
<organism evidence="2 3">
    <name type="scientific">Sporolactobacillus putidus</name>
    <dbReference type="NCBI Taxonomy" id="492735"/>
    <lineage>
        <taxon>Bacteria</taxon>
        <taxon>Bacillati</taxon>
        <taxon>Bacillota</taxon>
        <taxon>Bacilli</taxon>
        <taxon>Bacillales</taxon>
        <taxon>Sporolactobacillaceae</taxon>
        <taxon>Sporolactobacillus</taxon>
    </lineage>
</organism>
<comment type="caution">
    <text evidence="2">The sequence shown here is derived from an EMBL/GenBank/DDBJ whole genome shotgun (WGS) entry which is preliminary data.</text>
</comment>
<dbReference type="RefSeq" id="WP_188802014.1">
    <property type="nucleotide sequence ID" value="NZ_BMOK01000003.1"/>
</dbReference>
<dbReference type="Proteomes" id="UP000654670">
    <property type="component" value="Unassembled WGS sequence"/>
</dbReference>
<protein>
    <submittedName>
        <fullName evidence="2">Uncharacterized protein</fullName>
    </submittedName>
</protein>
<accession>A0A917S027</accession>
<dbReference type="EMBL" id="BMOK01000003">
    <property type="protein sequence ID" value="GGL48090.1"/>
    <property type="molecule type" value="Genomic_DNA"/>
</dbReference>
<dbReference type="AlphaFoldDB" id="A0A917S027"/>